<sequence length="342" mass="37466">MDPNTPPAATGSENTIATPDVKSITTASSSTSNPNTPPNPTPQKITTPASEALKTTYTSSSAALLARIRLLRQDLSEIIPASPSTPDENQAVVLAHKLDVQYHLITQREHAYFADPEWLDFIQWEADRVFGKLAAEREKAKEEKRKAEEERVAGEAKRVLEFQRSLGEMSAVQAELMRRSEVERVEVEERMAAREGNSLAVLEMGRRREGVVKEGARCREMWERLVRMETGGGEQEGGEGTERVKPDAAVLGRMGGGAGSPTADGAIYRGWEQAYEERVLGSERQKEDVEAFEVASDVEDRNGGGKKVISGRASLTCLFIYLGLVAVVAVSGVFAFLRSRSN</sequence>
<dbReference type="Proteomes" id="UP001174936">
    <property type="component" value="Unassembled WGS sequence"/>
</dbReference>
<feature type="compositionally biased region" description="Low complexity" evidence="2">
    <location>
        <begin position="23"/>
        <end position="34"/>
    </location>
</feature>
<proteinExistence type="predicted"/>
<dbReference type="EMBL" id="JAULSV010000006">
    <property type="protein sequence ID" value="KAK0641828.1"/>
    <property type="molecule type" value="Genomic_DNA"/>
</dbReference>
<feature type="transmembrane region" description="Helical" evidence="3">
    <location>
        <begin position="318"/>
        <end position="337"/>
    </location>
</feature>
<comment type="caution">
    <text evidence="4">The sequence shown here is derived from an EMBL/GenBank/DDBJ whole genome shotgun (WGS) entry which is preliminary data.</text>
</comment>
<protein>
    <submittedName>
        <fullName evidence="4">Uncharacterized protein</fullName>
    </submittedName>
</protein>
<reference evidence="4" key="1">
    <citation type="submission" date="2023-06" db="EMBL/GenBank/DDBJ databases">
        <title>Genome-scale phylogeny and comparative genomics of the fungal order Sordariales.</title>
        <authorList>
            <consortium name="Lawrence Berkeley National Laboratory"/>
            <person name="Hensen N."/>
            <person name="Bonometti L."/>
            <person name="Westerberg I."/>
            <person name="Brannstrom I.O."/>
            <person name="Guillou S."/>
            <person name="Cros-Aarteil S."/>
            <person name="Calhoun S."/>
            <person name="Haridas S."/>
            <person name="Kuo A."/>
            <person name="Mondo S."/>
            <person name="Pangilinan J."/>
            <person name="Riley R."/>
            <person name="Labutti K."/>
            <person name="Andreopoulos B."/>
            <person name="Lipzen A."/>
            <person name="Chen C."/>
            <person name="Yanf M."/>
            <person name="Daum C."/>
            <person name="Ng V."/>
            <person name="Clum A."/>
            <person name="Steindorff A."/>
            <person name="Ohm R."/>
            <person name="Martin F."/>
            <person name="Silar P."/>
            <person name="Natvig D."/>
            <person name="Lalanne C."/>
            <person name="Gautier V."/>
            <person name="Ament-Velasquez S.L."/>
            <person name="Kruys A."/>
            <person name="Hutchinson M.I."/>
            <person name="Powell A.J."/>
            <person name="Barry K."/>
            <person name="Miller A.N."/>
            <person name="Grigoriev I.V."/>
            <person name="Debuchy R."/>
            <person name="Gladieux P."/>
            <person name="Thoren M.H."/>
            <person name="Johannesson H."/>
        </authorList>
    </citation>
    <scope>NUCLEOTIDE SEQUENCE</scope>
    <source>
        <strain evidence="4">SMH2532-1</strain>
    </source>
</reference>
<organism evidence="4 5">
    <name type="scientific">Cercophora newfieldiana</name>
    <dbReference type="NCBI Taxonomy" id="92897"/>
    <lineage>
        <taxon>Eukaryota</taxon>
        <taxon>Fungi</taxon>
        <taxon>Dikarya</taxon>
        <taxon>Ascomycota</taxon>
        <taxon>Pezizomycotina</taxon>
        <taxon>Sordariomycetes</taxon>
        <taxon>Sordariomycetidae</taxon>
        <taxon>Sordariales</taxon>
        <taxon>Lasiosphaeriaceae</taxon>
        <taxon>Cercophora</taxon>
    </lineage>
</organism>
<feature type="region of interest" description="Disordered" evidence="2">
    <location>
        <begin position="1"/>
        <end position="49"/>
    </location>
</feature>
<keyword evidence="3" id="KW-0812">Transmembrane</keyword>
<name>A0AA40CLG6_9PEZI</name>
<evidence type="ECO:0000256" key="3">
    <source>
        <dbReference type="SAM" id="Phobius"/>
    </source>
</evidence>
<accession>A0AA40CLG6</accession>
<evidence type="ECO:0000256" key="1">
    <source>
        <dbReference type="SAM" id="Coils"/>
    </source>
</evidence>
<keyword evidence="3" id="KW-1133">Transmembrane helix</keyword>
<evidence type="ECO:0000313" key="5">
    <source>
        <dbReference type="Proteomes" id="UP001174936"/>
    </source>
</evidence>
<keyword evidence="3" id="KW-0472">Membrane</keyword>
<dbReference type="AlphaFoldDB" id="A0AA40CLG6"/>
<gene>
    <name evidence="4" type="ORF">B0T16DRAFT_496458</name>
</gene>
<feature type="coiled-coil region" evidence="1">
    <location>
        <begin position="130"/>
        <end position="157"/>
    </location>
</feature>
<keyword evidence="1" id="KW-0175">Coiled coil</keyword>
<evidence type="ECO:0000313" key="4">
    <source>
        <dbReference type="EMBL" id="KAK0641828.1"/>
    </source>
</evidence>
<evidence type="ECO:0000256" key="2">
    <source>
        <dbReference type="SAM" id="MobiDB-lite"/>
    </source>
</evidence>
<keyword evidence="5" id="KW-1185">Reference proteome</keyword>